<gene>
    <name evidence="7" type="ORF">Q2362_07545</name>
</gene>
<sequence>MNKIDDKLNEFIAQLDYSVVSDMFAKISSGKKLRSKLIYKIAGDDEKSVRLCAVVELIHLASLLHDDVIDDASLRRGKASINALFGNKNAIMLGDTLYSKGFFELSKFDEKIASLISDAVCKLSLGELMDVELSKAFNSDENAYFRMIYYKTAVLIEAASGAAALLVGADENSHKEYGKNLGIAFQIIDDILDITSDEATLGKPAMSDFKEGKSTLPYILLFKAQNESQKERLKALFAKDLSVDELSWLKEQFNKYKIIEKSVQIAKDYADKALSAVSNAELKEVVNAMINRKF</sequence>
<dbReference type="CDD" id="cd00685">
    <property type="entry name" value="Trans_IPPS_HT"/>
    <property type="match status" value="1"/>
</dbReference>
<evidence type="ECO:0000256" key="1">
    <source>
        <dbReference type="ARBA" id="ARBA00001946"/>
    </source>
</evidence>
<dbReference type="InterPro" id="IPR008949">
    <property type="entry name" value="Isoprenoid_synthase_dom_sf"/>
</dbReference>
<dbReference type="PROSITE" id="PS00723">
    <property type="entry name" value="POLYPRENYL_SYNTHASE_1"/>
    <property type="match status" value="1"/>
</dbReference>
<dbReference type="PANTHER" id="PTHR12001:SF69">
    <property type="entry name" value="ALL TRANS-POLYPRENYL-DIPHOSPHATE SYNTHASE PDSS1"/>
    <property type="match status" value="1"/>
</dbReference>
<evidence type="ECO:0000256" key="4">
    <source>
        <dbReference type="ARBA" id="ARBA00022723"/>
    </source>
</evidence>
<dbReference type="PROSITE" id="PS00444">
    <property type="entry name" value="POLYPRENYL_SYNTHASE_2"/>
    <property type="match status" value="1"/>
</dbReference>
<dbReference type="RefSeq" id="WP_302244710.1">
    <property type="nucleotide sequence ID" value="NZ_JAULJQ010000009.1"/>
</dbReference>
<evidence type="ECO:0000313" key="8">
    <source>
        <dbReference type="Proteomes" id="UP001171111"/>
    </source>
</evidence>
<evidence type="ECO:0000256" key="3">
    <source>
        <dbReference type="ARBA" id="ARBA00022679"/>
    </source>
</evidence>
<dbReference type="InterPro" id="IPR033749">
    <property type="entry name" value="Polyprenyl_synt_CS"/>
</dbReference>
<comment type="caution">
    <text evidence="7">The sequence shown here is derived from an EMBL/GenBank/DDBJ whole genome shotgun (WGS) entry which is preliminary data.</text>
</comment>
<dbReference type="EMBL" id="JAULJQ010000009">
    <property type="protein sequence ID" value="MDO2409939.1"/>
    <property type="molecule type" value="Genomic_DNA"/>
</dbReference>
<evidence type="ECO:0000256" key="2">
    <source>
        <dbReference type="ARBA" id="ARBA00006706"/>
    </source>
</evidence>
<proteinExistence type="inferred from homology"/>
<keyword evidence="5" id="KW-0460">Magnesium</keyword>
<evidence type="ECO:0000256" key="6">
    <source>
        <dbReference type="RuleBase" id="RU004466"/>
    </source>
</evidence>
<comment type="cofactor">
    <cofactor evidence="1">
        <name>Mg(2+)</name>
        <dbReference type="ChEBI" id="CHEBI:18420"/>
    </cofactor>
</comment>
<name>A0ABT8T871_9BACT</name>
<dbReference type="PANTHER" id="PTHR12001">
    <property type="entry name" value="GERANYLGERANYL PYROPHOSPHATE SYNTHASE"/>
    <property type="match status" value="1"/>
</dbReference>
<comment type="similarity">
    <text evidence="2 6">Belongs to the FPP/GGPP synthase family.</text>
</comment>
<keyword evidence="8" id="KW-1185">Reference proteome</keyword>
<dbReference type="SFLD" id="SFLDS00005">
    <property type="entry name" value="Isoprenoid_Synthase_Type_I"/>
    <property type="match status" value="1"/>
</dbReference>
<keyword evidence="4" id="KW-0479">Metal-binding</keyword>
<dbReference type="Pfam" id="PF00348">
    <property type="entry name" value="polyprenyl_synt"/>
    <property type="match status" value="1"/>
</dbReference>
<accession>A0ABT8T871</accession>
<dbReference type="Proteomes" id="UP001171111">
    <property type="component" value="Unassembled WGS sequence"/>
</dbReference>
<reference evidence="7 8" key="1">
    <citation type="submission" date="2023-06" db="EMBL/GenBank/DDBJ databases">
        <title>Campylobacter magnum sp. nov., isolated from cecal contents of domestic pigs (Sus scrofa domesticus).</title>
        <authorList>
            <person name="Papic B."/>
            <person name="Gruntar I."/>
        </authorList>
    </citation>
    <scope>NUCLEOTIDE SEQUENCE [LARGE SCALE GENOMIC DNA]</scope>
    <source>
        <strain evidence="8">34484-21</strain>
    </source>
</reference>
<evidence type="ECO:0000256" key="5">
    <source>
        <dbReference type="ARBA" id="ARBA00022842"/>
    </source>
</evidence>
<dbReference type="InterPro" id="IPR000092">
    <property type="entry name" value="Polyprenyl_synt"/>
</dbReference>
<keyword evidence="3 6" id="KW-0808">Transferase</keyword>
<dbReference type="Gene3D" id="1.10.600.10">
    <property type="entry name" value="Farnesyl Diphosphate Synthase"/>
    <property type="match status" value="1"/>
</dbReference>
<dbReference type="SUPFAM" id="SSF48576">
    <property type="entry name" value="Terpenoid synthases"/>
    <property type="match status" value="1"/>
</dbReference>
<protein>
    <submittedName>
        <fullName evidence="7">Polyprenyl synthetase family protein</fullName>
    </submittedName>
</protein>
<organism evidence="7 8">
    <name type="scientific">Campylobacter magnus</name>
    <dbReference type="NCBI Taxonomy" id="3026462"/>
    <lineage>
        <taxon>Bacteria</taxon>
        <taxon>Pseudomonadati</taxon>
        <taxon>Campylobacterota</taxon>
        <taxon>Epsilonproteobacteria</taxon>
        <taxon>Campylobacterales</taxon>
        <taxon>Campylobacteraceae</taxon>
        <taxon>Campylobacter</taxon>
    </lineage>
</organism>
<evidence type="ECO:0000313" key="7">
    <source>
        <dbReference type="EMBL" id="MDO2409939.1"/>
    </source>
</evidence>